<dbReference type="EMBL" id="CAVLGL010000087">
    <property type="protein sequence ID" value="CAK1592120.1"/>
    <property type="molecule type" value="Genomic_DNA"/>
</dbReference>
<dbReference type="GO" id="GO:0005634">
    <property type="term" value="C:nucleus"/>
    <property type="evidence" value="ECO:0007669"/>
    <property type="project" value="InterPro"/>
</dbReference>
<feature type="domain" description="C2H2-type" evidence="6">
    <location>
        <begin position="420"/>
        <end position="448"/>
    </location>
</feature>
<sequence>MDVKLSVICQTCLSNERLLYPSHKLASVLDKLGIFLKIDEYSGICWECKAIIMRFLKFKQQAIRAQRALNLIVQIQDLKSLSTLSYQNKYIYDLEIQYNDPLTTVETENKSDIKVEKQTNHEIFINEKLPDNDLGIIDEEVCEAYENISYIEDIGTKTKDNKVKKIKCVKPVKLKRRNSKSDIKEVDKKFTTVVFTEEEMLKNREKKRNQPNFKKIPYKCELCVLGFTRKENYELHIEKKHNEDTGQHVCDVCQSRFSSISSLDRHRQKHYVLYRCRLCDYESLELWSAVNHCRAKHSGDTSGRIHCPQCSVIVRSPEALTEHMRSQHVLRCSECGDKFKGKHTLRRHKLRTHGLNRDFVCDICGKTFMKKSRLESHVVGHNSALAKKLAFCTVCNVQYKNLYVYRNHLKNSANHSERLYECTECNKKFASKVYWRKHCDFYHLNKSQFKCEICNKLFISDWRLKNHRQTNHGLSRSRNHTCNICGKKFFTLSTLRGHQLTHSEQRSYMCEDCGDTFKQRPALYTHSRLVHKGGKRRK</sequence>
<gene>
    <name evidence="7" type="ORF">PARMNEM_LOCUS12164</name>
</gene>
<keyword evidence="2" id="KW-0677">Repeat</keyword>
<feature type="domain" description="C2H2-type" evidence="6">
    <location>
        <begin position="330"/>
        <end position="358"/>
    </location>
</feature>
<dbReference type="Pfam" id="PF12874">
    <property type="entry name" value="zf-met"/>
    <property type="match status" value="1"/>
</dbReference>
<dbReference type="Gene3D" id="3.30.160.60">
    <property type="entry name" value="Classic Zinc Finger"/>
    <property type="match status" value="6"/>
</dbReference>
<keyword evidence="8" id="KW-1185">Reference proteome</keyword>
<evidence type="ECO:0000256" key="4">
    <source>
        <dbReference type="ARBA" id="ARBA00022833"/>
    </source>
</evidence>
<evidence type="ECO:0000256" key="5">
    <source>
        <dbReference type="PROSITE-ProRule" id="PRU00042"/>
    </source>
</evidence>
<protein>
    <recommendedName>
        <fullName evidence="6">C2H2-type domain-containing protein</fullName>
    </recommendedName>
</protein>
<dbReference type="SMART" id="SM00868">
    <property type="entry name" value="zf-AD"/>
    <property type="match status" value="2"/>
</dbReference>
<dbReference type="GO" id="GO:0000981">
    <property type="term" value="F:DNA-binding transcription factor activity, RNA polymerase II-specific"/>
    <property type="evidence" value="ECO:0007669"/>
    <property type="project" value="TreeGrafter"/>
</dbReference>
<dbReference type="SUPFAM" id="SSF57667">
    <property type="entry name" value="beta-beta-alpha zinc fingers"/>
    <property type="match status" value="4"/>
</dbReference>
<reference evidence="7 8" key="1">
    <citation type="submission" date="2023-11" db="EMBL/GenBank/DDBJ databases">
        <authorList>
            <person name="Hedman E."/>
            <person name="Englund M."/>
            <person name="Stromberg M."/>
            <person name="Nyberg Akerstrom W."/>
            <person name="Nylinder S."/>
            <person name="Jareborg N."/>
            <person name="Kallberg Y."/>
            <person name="Kronander E."/>
        </authorList>
    </citation>
    <scope>NUCLEOTIDE SEQUENCE [LARGE SCALE GENOMIC DNA]</scope>
</reference>
<feature type="domain" description="C2H2-type" evidence="6">
    <location>
        <begin position="218"/>
        <end position="246"/>
    </location>
</feature>
<evidence type="ECO:0000259" key="6">
    <source>
        <dbReference type="PROSITE" id="PS50157"/>
    </source>
</evidence>
<dbReference type="InterPro" id="IPR036236">
    <property type="entry name" value="Znf_C2H2_sf"/>
</dbReference>
<organism evidence="7 8">
    <name type="scientific">Parnassius mnemosyne</name>
    <name type="common">clouded apollo</name>
    <dbReference type="NCBI Taxonomy" id="213953"/>
    <lineage>
        <taxon>Eukaryota</taxon>
        <taxon>Metazoa</taxon>
        <taxon>Ecdysozoa</taxon>
        <taxon>Arthropoda</taxon>
        <taxon>Hexapoda</taxon>
        <taxon>Insecta</taxon>
        <taxon>Pterygota</taxon>
        <taxon>Neoptera</taxon>
        <taxon>Endopterygota</taxon>
        <taxon>Lepidoptera</taxon>
        <taxon>Glossata</taxon>
        <taxon>Ditrysia</taxon>
        <taxon>Papilionoidea</taxon>
        <taxon>Papilionidae</taxon>
        <taxon>Parnassiinae</taxon>
        <taxon>Parnassini</taxon>
        <taxon>Parnassius</taxon>
        <taxon>Driopa</taxon>
    </lineage>
</organism>
<evidence type="ECO:0000256" key="3">
    <source>
        <dbReference type="ARBA" id="ARBA00022771"/>
    </source>
</evidence>
<dbReference type="PROSITE" id="PS50157">
    <property type="entry name" value="ZINC_FINGER_C2H2_2"/>
    <property type="match status" value="8"/>
</dbReference>
<evidence type="ECO:0000256" key="1">
    <source>
        <dbReference type="ARBA" id="ARBA00022723"/>
    </source>
</evidence>
<comment type="caution">
    <text evidence="7">The sequence shown here is derived from an EMBL/GenBank/DDBJ whole genome shotgun (WGS) entry which is preliminary data.</text>
</comment>
<keyword evidence="3 5" id="KW-0863">Zinc-finger</keyword>
<proteinExistence type="predicted"/>
<keyword evidence="1" id="KW-0479">Metal-binding</keyword>
<dbReference type="Proteomes" id="UP001314205">
    <property type="component" value="Unassembled WGS sequence"/>
</dbReference>
<accession>A0AAV1LBC5</accession>
<evidence type="ECO:0000313" key="8">
    <source>
        <dbReference type="Proteomes" id="UP001314205"/>
    </source>
</evidence>
<dbReference type="GO" id="GO:0000977">
    <property type="term" value="F:RNA polymerase II transcription regulatory region sequence-specific DNA binding"/>
    <property type="evidence" value="ECO:0007669"/>
    <property type="project" value="TreeGrafter"/>
</dbReference>
<evidence type="ECO:0000256" key="2">
    <source>
        <dbReference type="ARBA" id="ARBA00022737"/>
    </source>
</evidence>
<keyword evidence="4" id="KW-0862">Zinc</keyword>
<feature type="domain" description="C2H2-type" evidence="6">
    <location>
        <begin position="248"/>
        <end position="270"/>
    </location>
</feature>
<dbReference type="Pfam" id="PF00096">
    <property type="entry name" value="zf-C2H2"/>
    <property type="match status" value="2"/>
</dbReference>
<evidence type="ECO:0000313" key="7">
    <source>
        <dbReference type="EMBL" id="CAK1592120.1"/>
    </source>
</evidence>
<feature type="domain" description="C2H2-type" evidence="6">
    <location>
        <begin position="359"/>
        <end position="386"/>
    </location>
</feature>
<dbReference type="InterPro" id="IPR013087">
    <property type="entry name" value="Znf_C2H2_type"/>
</dbReference>
<dbReference type="InterPro" id="IPR012934">
    <property type="entry name" value="Znf_AD"/>
</dbReference>
<dbReference type="PANTHER" id="PTHR24409:SF295">
    <property type="entry name" value="AZ2-RELATED"/>
    <property type="match status" value="1"/>
</dbReference>
<dbReference type="GO" id="GO:0008270">
    <property type="term" value="F:zinc ion binding"/>
    <property type="evidence" value="ECO:0007669"/>
    <property type="project" value="UniProtKB-KW"/>
</dbReference>
<dbReference type="Pfam" id="PF13912">
    <property type="entry name" value="zf-C2H2_6"/>
    <property type="match status" value="2"/>
</dbReference>
<dbReference type="PROSITE" id="PS00028">
    <property type="entry name" value="ZINC_FINGER_C2H2_1"/>
    <property type="match status" value="8"/>
</dbReference>
<dbReference type="PANTHER" id="PTHR24409">
    <property type="entry name" value="ZINC FINGER PROTEIN 142"/>
    <property type="match status" value="1"/>
</dbReference>
<dbReference type="SMART" id="SM00355">
    <property type="entry name" value="ZnF_C2H2"/>
    <property type="match status" value="11"/>
</dbReference>
<name>A0AAV1LBC5_9NEOP</name>
<feature type="domain" description="C2H2-type" evidence="6">
    <location>
        <begin position="480"/>
        <end position="507"/>
    </location>
</feature>
<feature type="domain" description="C2H2-type" evidence="6">
    <location>
        <begin position="449"/>
        <end position="477"/>
    </location>
</feature>
<dbReference type="AlphaFoldDB" id="A0AAV1LBC5"/>
<feature type="domain" description="C2H2-type" evidence="6">
    <location>
        <begin position="508"/>
        <end position="536"/>
    </location>
</feature>